<feature type="chain" id="PRO_5016453456" description="DUF4369 domain-containing protein" evidence="1">
    <location>
        <begin position="19"/>
        <end position="210"/>
    </location>
</feature>
<evidence type="ECO:0000313" key="3">
    <source>
        <dbReference type="Proteomes" id="UP000245391"/>
    </source>
</evidence>
<keyword evidence="1" id="KW-0732">Signal</keyword>
<dbReference type="OrthoDB" id="9872635at2"/>
<protein>
    <recommendedName>
        <fullName evidence="4">DUF4369 domain-containing protein</fullName>
    </recommendedName>
</protein>
<gene>
    <name evidence="2" type="ORF">DF947_09430</name>
</gene>
<dbReference type="Proteomes" id="UP000245391">
    <property type="component" value="Unassembled WGS sequence"/>
</dbReference>
<dbReference type="AlphaFoldDB" id="A0A317F1S2"/>
<evidence type="ECO:0000256" key="1">
    <source>
        <dbReference type="SAM" id="SignalP"/>
    </source>
</evidence>
<sequence length="210" mass="23996">MKNFWFYFALFIATSASAQTYTIKGHIKNQGYNKYAFLYSYADSSTKVCPIVNHEFNFEAEVKRSNKLSEGGVIYLGASQSVSYESVKALRAVPPFIDYTRPVGIENFTIEIDDEENIKNAVVIGGDLNKQRDDMQATIISKDYEGFFKRNPDASISVSFLMALNRMWKFSGMIRFKDLSNDDFLRIYNSLSERLKNSEDGKKLSLELSK</sequence>
<keyword evidence="3" id="KW-1185">Reference proteome</keyword>
<dbReference type="EMBL" id="QGNY01000003">
    <property type="protein sequence ID" value="PWS31997.1"/>
    <property type="molecule type" value="Genomic_DNA"/>
</dbReference>
<name>A0A317F1S2_9SPHI</name>
<accession>A0A317F1S2</accession>
<dbReference type="RefSeq" id="WP_109929450.1">
    <property type="nucleotide sequence ID" value="NZ_QGNY01000003.1"/>
</dbReference>
<evidence type="ECO:0008006" key="4">
    <source>
        <dbReference type="Google" id="ProtNLM"/>
    </source>
</evidence>
<comment type="caution">
    <text evidence="2">The sequence shown here is derived from an EMBL/GenBank/DDBJ whole genome shotgun (WGS) entry which is preliminary data.</text>
</comment>
<feature type="signal peptide" evidence="1">
    <location>
        <begin position="1"/>
        <end position="18"/>
    </location>
</feature>
<organism evidence="2 3">
    <name type="scientific">Pedobacter paludis</name>
    <dbReference type="NCBI Taxonomy" id="2203212"/>
    <lineage>
        <taxon>Bacteria</taxon>
        <taxon>Pseudomonadati</taxon>
        <taxon>Bacteroidota</taxon>
        <taxon>Sphingobacteriia</taxon>
        <taxon>Sphingobacteriales</taxon>
        <taxon>Sphingobacteriaceae</taxon>
        <taxon>Pedobacter</taxon>
    </lineage>
</organism>
<proteinExistence type="predicted"/>
<evidence type="ECO:0000313" key="2">
    <source>
        <dbReference type="EMBL" id="PWS31997.1"/>
    </source>
</evidence>
<reference evidence="3" key="1">
    <citation type="submission" date="2018-05" db="EMBL/GenBank/DDBJ databases">
        <title>Pedobacter paludis sp. nov., isolated from wetland soil.</title>
        <authorList>
            <person name="Zhang Y."/>
        </authorList>
    </citation>
    <scope>NUCLEOTIDE SEQUENCE [LARGE SCALE GENOMIC DNA]</scope>
    <source>
        <strain evidence="3">R-8</strain>
    </source>
</reference>